<keyword evidence="2" id="KW-1133">Transmembrane helix</keyword>
<dbReference type="Proteomes" id="UP001055153">
    <property type="component" value="Unassembled WGS sequence"/>
</dbReference>
<reference evidence="3" key="1">
    <citation type="journal article" date="2021" name="Front. Microbiol.">
        <title>Comprehensive Comparative Genomics and Phenotyping of Methylobacterium Species.</title>
        <authorList>
            <person name="Alessa O."/>
            <person name="Ogura Y."/>
            <person name="Fujitani Y."/>
            <person name="Takami H."/>
            <person name="Hayashi T."/>
            <person name="Sahin N."/>
            <person name="Tani A."/>
        </authorList>
    </citation>
    <scope>NUCLEOTIDE SEQUENCE</scope>
    <source>
        <strain evidence="3">DSM 17168</strain>
    </source>
</reference>
<dbReference type="EMBL" id="BPQQ01000046">
    <property type="protein sequence ID" value="GJE02035.1"/>
    <property type="molecule type" value="Genomic_DNA"/>
</dbReference>
<dbReference type="InterPro" id="IPR046121">
    <property type="entry name" value="DUF6118"/>
</dbReference>
<evidence type="ECO:0000313" key="4">
    <source>
        <dbReference type="Proteomes" id="UP001055153"/>
    </source>
</evidence>
<comment type="caution">
    <text evidence="3">The sequence shown here is derived from an EMBL/GenBank/DDBJ whole genome shotgun (WGS) entry which is preliminary data.</text>
</comment>
<keyword evidence="2" id="KW-0472">Membrane</keyword>
<sequence length="257" mass="27381">MEWQSEGMADWIEGLEPGMAEGEPDAATLAFESLTGEVADVRAELSVLRRAVEALGPALSEGRPPDYSPTLAQIAQQQAALGSHIERMEKHPALQIGPEAFAARVSHAIEQAGRGVLRDAEHTAQAIRGAAREVEAVLNSARTRAHQNRRLLQAAVIGLGAGLVLFPLIGFPLARGLPFGSLPDSLAASALGEDRWSAGMGLMMRANPGQWNGLVEGWRRAEAAGEELKSCFDAASRTGKEQKCSLSIRPPLQPGRQ</sequence>
<gene>
    <name evidence="3" type="ORF">GMJLKIPL_3979</name>
</gene>
<evidence type="ECO:0000256" key="2">
    <source>
        <dbReference type="SAM" id="Phobius"/>
    </source>
</evidence>
<organism evidence="3 4">
    <name type="scientific">Methylobacterium isbiliense</name>
    <dbReference type="NCBI Taxonomy" id="315478"/>
    <lineage>
        <taxon>Bacteria</taxon>
        <taxon>Pseudomonadati</taxon>
        <taxon>Pseudomonadota</taxon>
        <taxon>Alphaproteobacteria</taxon>
        <taxon>Hyphomicrobiales</taxon>
        <taxon>Methylobacteriaceae</taxon>
        <taxon>Methylobacterium</taxon>
    </lineage>
</organism>
<feature type="region of interest" description="Disordered" evidence="1">
    <location>
        <begin position="236"/>
        <end position="257"/>
    </location>
</feature>
<dbReference type="RefSeq" id="WP_238237354.1">
    <property type="nucleotide sequence ID" value="NZ_BPQQ01000046.1"/>
</dbReference>
<feature type="transmembrane region" description="Helical" evidence="2">
    <location>
        <begin position="151"/>
        <end position="174"/>
    </location>
</feature>
<keyword evidence="4" id="KW-1185">Reference proteome</keyword>
<keyword evidence="2" id="KW-0812">Transmembrane</keyword>
<accession>A0ABQ4SHS2</accession>
<evidence type="ECO:0000313" key="3">
    <source>
        <dbReference type="EMBL" id="GJE02035.1"/>
    </source>
</evidence>
<dbReference type="Pfam" id="PF19613">
    <property type="entry name" value="DUF6118"/>
    <property type="match status" value="1"/>
</dbReference>
<name>A0ABQ4SHS2_9HYPH</name>
<reference evidence="3" key="2">
    <citation type="submission" date="2021-08" db="EMBL/GenBank/DDBJ databases">
        <authorList>
            <person name="Tani A."/>
            <person name="Ola A."/>
            <person name="Ogura Y."/>
            <person name="Katsura K."/>
            <person name="Hayashi T."/>
        </authorList>
    </citation>
    <scope>NUCLEOTIDE SEQUENCE</scope>
    <source>
        <strain evidence="3">DSM 17168</strain>
    </source>
</reference>
<evidence type="ECO:0000256" key="1">
    <source>
        <dbReference type="SAM" id="MobiDB-lite"/>
    </source>
</evidence>
<proteinExistence type="predicted"/>
<protein>
    <submittedName>
        <fullName evidence="3">Uncharacterized protein</fullName>
    </submittedName>
</protein>